<comment type="caution">
    <text evidence="2">The sequence shown here is derived from an EMBL/GenBank/DDBJ whole genome shotgun (WGS) entry which is preliminary data.</text>
</comment>
<evidence type="ECO:0000256" key="1">
    <source>
        <dbReference type="SAM" id="MobiDB-lite"/>
    </source>
</evidence>
<feature type="non-terminal residue" evidence="2">
    <location>
        <position position="1"/>
    </location>
</feature>
<proteinExistence type="predicted"/>
<dbReference type="OrthoDB" id="425294at2759"/>
<accession>A0A812X9J7</accession>
<gene>
    <name evidence="2" type="ORF">SNEC2469_LOCUS20912</name>
</gene>
<organism evidence="2 3">
    <name type="scientific">Symbiodinium necroappetens</name>
    <dbReference type="NCBI Taxonomy" id="1628268"/>
    <lineage>
        <taxon>Eukaryota</taxon>
        <taxon>Sar</taxon>
        <taxon>Alveolata</taxon>
        <taxon>Dinophyceae</taxon>
        <taxon>Suessiales</taxon>
        <taxon>Symbiodiniaceae</taxon>
        <taxon>Symbiodinium</taxon>
    </lineage>
</organism>
<protein>
    <submittedName>
        <fullName evidence="2">Uncharacterized protein</fullName>
    </submittedName>
</protein>
<feature type="region of interest" description="Disordered" evidence="1">
    <location>
        <begin position="325"/>
        <end position="353"/>
    </location>
</feature>
<reference evidence="2" key="1">
    <citation type="submission" date="2021-02" db="EMBL/GenBank/DDBJ databases">
        <authorList>
            <person name="Dougan E. K."/>
            <person name="Rhodes N."/>
            <person name="Thang M."/>
            <person name="Chan C."/>
        </authorList>
    </citation>
    <scope>NUCLEOTIDE SEQUENCE</scope>
</reference>
<evidence type="ECO:0000313" key="2">
    <source>
        <dbReference type="EMBL" id="CAE7724698.1"/>
    </source>
</evidence>
<evidence type="ECO:0000313" key="3">
    <source>
        <dbReference type="Proteomes" id="UP000601435"/>
    </source>
</evidence>
<feature type="compositionally biased region" description="Pro residues" evidence="1">
    <location>
        <begin position="342"/>
        <end position="353"/>
    </location>
</feature>
<dbReference type="EMBL" id="CAJNJA010036794">
    <property type="protein sequence ID" value="CAE7724698.1"/>
    <property type="molecule type" value="Genomic_DNA"/>
</dbReference>
<dbReference type="AlphaFoldDB" id="A0A812X9J7"/>
<keyword evidence="3" id="KW-1185">Reference proteome</keyword>
<dbReference type="Proteomes" id="UP000601435">
    <property type="component" value="Unassembled WGS sequence"/>
</dbReference>
<name>A0A812X9J7_9DINO</name>
<sequence>MRSQLNEIGLQLGQDGRGRALEHLRDSRAVPRELQEQYREQQKVLVEQKRLLEQLRHEREIAAGDQYWLHRQNRLDHHDNIVGKPGVDPAVPPDELFEAHQKIRSDLEAERIYPWSDPQPAAAPQDAHVYAEILRVSRRQQPGTVAELCIVDRAGVTLARCTADFPDQVGERCFMEVSIPALSAGSAAASVSLLGASLQNSIEVPLAKLKESRGQPQDYTMEGEKPLIVNMDLCCVKPHDSRGNRLQSARVVENAAGICPVSDLPGAYPELAPSDAHRRAQKAAWEQQGCPDYIHDVDLSHNLAHEIERRANAVAMRKKAPVSAIAAGRDNVAAASPTSGPRQPPTPRQEPPQ</sequence>